<feature type="transmembrane region" description="Helical" evidence="7">
    <location>
        <begin position="268"/>
        <end position="287"/>
    </location>
</feature>
<dbReference type="Proteomes" id="UP000295106">
    <property type="component" value="Unassembled WGS sequence"/>
</dbReference>
<feature type="domain" description="4Fe-4S ferredoxin-type" evidence="8">
    <location>
        <begin position="74"/>
        <end position="110"/>
    </location>
</feature>
<feature type="transmembrane region" description="Helical" evidence="7">
    <location>
        <begin position="73"/>
        <end position="98"/>
    </location>
</feature>
<dbReference type="Pfam" id="PF12801">
    <property type="entry name" value="Fer4_5"/>
    <property type="match status" value="2"/>
</dbReference>
<evidence type="ECO:0000256" key="3">
    <source>
        <dbReference type="ARBA" id="ARBA00022723"/>
    </source>
</evidence>
<feature type="transmembrane region" description="Helical" evidence="7">
    <location>
        <begin position="375"/>
        <end position="396"/>
    </location>
</feature>
<keyword evidence="5" id="KW-0408">Iron</keyword>
<dbReference type="EMBL" id="SLXD01000009">
    <property type="protein sequence ID" value="TCP01503.1"/>
    <property type="molecule type" value="Genomic_DNA"/>
</dbReference>
<evidence type="ECO:0000256" key="4">
    <source>
        <dbReference type="ARBA" id="ARBA00022982"/>
    </source>
</evidence>
<feature type="transmembrane region" description="Helical" evidence="7">
    <location>
        <begin position="148"/>
        <end position="167"/>
    </location>
</feature>
<keyword evidence="6" id="KW-0411">Iron-sulfur</keyword>
<gene>
    <name evidence="9" type="ORF">EV684_109142</name>
</gene>
<dbReference type="PANTHER" id="PTHR30176">
    <property type="entry name" value="FERREDOXIN-TYPE PROTEIN NAPH"/>
    <property type="match status" value="1"/>
</dbReference>
<evidence type="ECO:0000256" key="7">
    <source>
        <dbReference type="SAM" id="Phobius"/>
    </source>
</evidence>
<dbReference type="GO" id="GO:0051539">
    <property type="term" value="F:4 iron, 4 sulfur cluster binding"/>
    <property type="evidence" value="ECO:0007669"/>
    <property type="project" value="UniProtKB-KW"/>
</dbReference>
<comment type="caution">
    <text evidence="9">The sequence shown here is derived from an EMBL/GenBank/DDBJ whole genome shotgun (WGS) entry which is preliminary data.</text>
</comment>
<keyword evidence="7" id="KW-1133">Transmembrane helix</keyword>
<name>A0A4R2MQ64_RUBGE</name>
<evidence type="ECO:0000256" key="1">
    <source>
        <dbReference type="ARBA" id="ARBA00022448"/>
    </source>
</evidence>
<evidence type="ECO:0000259" key="8">
    <source>
        <dbReference type="Pfam" id="PF12801"/>
    </source>
</evidence>
<dbReference type="InterPro" id="IPR051684">
    <property type="entry name" value="Electron_Trans/Redox"/>
</dbReference>
<dbReference type="OrthoDB" id="9806398at2"/>
<dbReference type="AlphaFoldDB" id="A0A4R2MQ64"/>
<dbReference type="PANTHER" id="PTHR30176:SF3">
    <property type="entry name" value="FERREDOXIN-TYPE PROTEIN NAPH"/>
    <property type="match status" value="1"/>
</dbReference>
<organism evidence="9 10">
    <name type="scientific">Rubrivivax gelatinosus</name>
    <name type="common">Rhodocyclus gelatinosus</name>
    <name type="synonym">Rhodopseudomonas gelatinosa</name>
    <dbReference type="NCBI Taxonomy" id="28068"/>
    <lineage>
        <taxon>Bacteria</taxon>
        <taxon>Pseudomonadati</taxon>
        <taxon>Pseudomonadota</taxon>
        <taxon>Betaproteobacteria</taxon>
        <taxon>Burkholderiales</taxon>
        <taxon>Sphaerotilaceae</taxon>
        <taxon>Rubrivivax</taxon>
    </lineage>
</organism>
<protein>
    <submittedName>
        <fullName evidence="9">4Fe-4S binding protein</fullName>
    </submittedName>
</protein>
<dbReference type="GO" id="GO:0005886">
    <property type="term" value="C:plasma membrane"/>
    <property type="evidence" value="ECO:0007669"/>
    <property type="project" value="TreeGrafter"/>
</dbReference>
<reference evidence="9 10" key="1">
    <citation type="submission" date="2019-03" db="EMBL/GenBank/DDBJ databases">
        <title>Genomic Encyclopedia of Type Strains, Phase IV (KMG-IV): sequencing the most valuable type-strain genomes for metagenomic binning, comparative biology and taxonomic classification.</title>
        <authorList>
            <person name="Goeker M."/>
        </authorList>
    </citation>
    <scope>NUCLEOTIDE SEQUENCE [LARGE SCALE GENOMIC DNA]</scope>
    <source>
        <strain evidence="9 10">DSM 1709</strain>
    </source>
</reference>
<evidence type="ECO:0000313" key="9">
    <source>
        <dbReference type="EMBL" id="TCP01503.1"/>
    </source>
</evidence>
<feature type="transmembrane region" description="Helical" evidence="7">
    <location>
        <begin position="339"/>
        <end position="363"/>
    </location>
</feature>
<keyword evidence="2" id="KW-0004">4Fe-4S</keyword>
<dbReference type="RefSeq" id="WP_132648095.1">
    <property type="nucleotide sequence ID" value="NZ_CP181386.1"/>
</dbReference>
<dbReference type="InterPro" id="IPR017896">
    <property type="entry name" value="4Fe4S_Fe-S-bd"/>
</dbReference>
<sequence>MATPRRVVPIAVEPPPATARVEAFFVRHRERFVWLQLAMCLVFVAFVFVPAWLPEPTLDDDATTHLALAANYAMWGLWFPLVLLSVVLTGRSWCGLFCPMGAASEWASRVGLQRPVPRWLRWSGVPVVSFVVVTILGQTLGVREHPEAVALVFGGTMALAVLFGAIWARAKRPWCRHACPIGLLLGVFSRLGAVQFEPKRPVPGGERYAEVGLCPTMIDIARKQASRHCIECFRCVHPQSQGGERLRLRRPGREVERIREHAPDATEVWFFFIATGTALGGFLWLMLPSYQTLRADVGVALLGLGWHWIGEAAPAWIASSHPQRGEVFSWLDVGMIAGYMLFWAAATAAALALATVASAWLAGQAGGDGTLRQRFVELGYLTMPVALVSLVIGLGSRLFEPLAALGDDAPAQAKQALFVIAVAWSLHLGNRILALQGVPARSRWRPLLPSMAGIGAVGLSWWAAIFGL</sequence>
<dbReference type="GO" id="GO:0046872">
    <property type="term" value="F:metal ion binding"/>
    <property type="evidence" value="ECO:0007669"/>
    <property type="project" value="UniProtKB-KW"/>
</dbReference>
<evidence type="ECO:0000256" key="2">
    <source>
        <dbReference type="ARBA" id="ARBA00022485"/>
    </source>
</evidence>
<evidence type="ECO:0000256" key="5">
    <source>
        <dbReference type="ARBA" id="ARBA00023004"/>
    </source>
</evidence>
<keyword evidence="7" id="KW-0812">Transmembrane</keyword>
<keyword evidence="1" id="KW-0813">Transport</keyword>
<keyword evidence="4" id="KW-0249">Electron transport</keyword>
<dbReference type="SUPFAM" id="SSF54862">
    <property type="entry name" value="4Fe-4S ferredoxins"/>
    <property type="match status" value="1"/>
</dbReference>
<dbReference type="GeneID" id="99685972"/>
<feature type="transmembrane region" description="Helical" evidence="7">
    <location>
        <begin position="416"/>
        <end position="435"/>
    </location>
</feature>
<keyword evidence="3" id="KW-0479">Metal-binding</keyword>
<feature type="transmembrane region" description="Helical" evidence="7">
    <location>
        <begin position="447"/>
        <end position="465"/>
    </location>
</feature>
<feature type="transmembrane region" description="Helical" evidence="7">
    <location>
        <begin position="119"/>
        <end position="142"/>
    </location>
</feature>
<feature type="transmembrane region" description="Helical" evidence="7">
    <location>
        <begin position="32"/>
        <end position="53"/>
    </location>
</feature>
<keyword evidence="7" id="KW-0472">Membrane</keyword>
<accession>A0A4R2MQ64</accession>
<proteinExistence type="predicted"/>
<feature type="domain" description="4Fe-4S ferredoxin-type" evidence="8">
    <location>
        <begin position="158"/>
        <end position="192"/>
    </location>
</feature>
<evidence type="ECO:0000256" key="6">
    <source>
        <dbReference type="ARBA" id="ARBA00023014"/>
    </source>
</evidence>
<evidence type="ECO:0000313" key="10">
    <source>
        <dbReference type="Proteomes" id="UP000295106"/>
    </source>
</evidence>